<proteinExistence type="inferred from homology"/>
<evidence type="ECO:0000256" key="4">
    <source>
        <dbReference type="ARBA" id="ARBA00022982"/>
    </source>
</evidence>
<dbReference type="GO" id="GO:0005829">
    <property type="term" value="C:cytosol"/>
    <property type="evidence" value="ECO:0007669"/>
    <property type="project" value="TreeGrafter"/>
</dbReference>
<dbReference type="InterPro" id="IPR049299">
    <property type="entry name" value="Thio2_N"/>
</dbReference>
<evidence type="ECO:0000256" key="5">
    <source>
        <dbReference type="ARBA" id="ARBA00023157"/>
    </source>
</evidence>
<keyword evidence="5" id="KW-1015">Disulfide bond</keyword>
<name>A0A2G8TJ42_9BURK</name>
<dbReference type="GO" id="GO:0046872">
    <property type="term" value="F:metal ion binding"/>
    <property type="evidence" value="ECO:0007669"/>
    <property type="project" value="UniProtKB-KW"/>
</dbReference>
<evidence type="ECO:0000313" key="9">
    <source>
        <dbReference type="EMBL" id="PIL45969.1"/>
    </source>
</evidence>
<dbReference type="NCBIfam" id="TIGR01068">
    <property type="entry name" value="thioredoxin"/>
    <property type="match status" value="1"/>
</dbReference>
<keyword evidence="2" id="KW-0813">Transport</keyword>
<dbReference type="PROSITE" id="PS00194">
    <property type="entry name" value="THIOREDOXIN_1"/>
    <property type="match status" value="1"/>
</dbReference>
<dbReference type="PRINTS" id="PR00421">
    <property type="entry name" value="THIOREDOXIN"/>
</dbReference>
<dbReference type="EMBL" id="PDOC01000003">
    <property type="protein sequence ID" value="PIL45969.1"/>
    <property type="molecule type" value="Genomic_DNA"/>
</dbReference>
<evidence type="ECO:0000256" key="7">
    <source>
        <dbReference type="NCBIfam" id="TIGR01068"/>
    </source>
</evidence>
<organism evidence="9 10">
    <name type="scientific">Massilia eurypsychrophila</name>
    <dbReference type="NCBI Taxonomy" id="1485217"/>
    <lineage>
        <taxon>Bacteria</taxon>
        <taxon>Pseudomonadati</taxon>
        <taxon>Pseudomonadota</taxon>
        <taxon>Betaproteobacteria</taxon>
        <taxon>Burkholderiales</taxon>
        <taxon>Oxalobacteraceae</taxon>
        <taxon>Telluria group</taxon>
        <taxon>Massilia</taxon>
    </lineage>
</organism>
<dbReference type="Gene3D" id="3.40.30.10">
    <property type="entry name" value="Glutaredoxin"/>
    <property type="match status" value="1"/>
</dbReference>
<accession>A0A2G8TJ42</accession>
<evidence type="ECO:0000256" key="6">
    <source>
        <dbReference type="ARBA" id="ARBA00023284"/>
    </source>
</evidence>
<reference evidence="9 10" key="1">
    <citation type="submission" date="2017-10" db="EMBL/GenBank/DDBJ databases">
        <title>Massilia psychrophilum sp. nov., a novel purple-pigmented bacterium isolated from Tianshan glacier, Xinjiang Municipality, China.</title>
        <authorList>
            <person name="Wang H."/>
        </authorList>
    </citation>
    <scope>NUCLEOTIDE SEQUENCE [LARGE SCALE GENOMIC DNA]</scope>
    <source>
        <strain evidence="9 10">JCM 30074</strain>
    </source>
</reference>
<dbReference type="Proteomes" id="UP000230390">
    <property type="component" value="Unassembled WGS sequence"/>
</dbReference>
<dbReference type="RefSeq" id="WP_099787880.1">
    <property type="nucleotide sequence ID" value="NZ_JBHLYV010000029.1"/>
</dbReference>
<dbReference type="PANTHER" id="PTHR45663:SF11">
    <property type="entry name" value="GEO12009P1"/>
    <property type="match status" value="1"/>
</dbReference>
<dbReference type="PANTHER" id="PTHR45663">
    <property type="entry name" value="GEO12009P1"/>
    <property type="match status" value="1"/>
</dbReference>
<dbReference type="SUPFAM" id="SSF52833">
    <property type="entry name" value="Thioredoxin-like"/>
    <property type="match status" value="1"/>
</dbReference>
<dbReference type="InterPro" id="IPR017937">
    <property type="entry name" value="Thioredoxin_CS"/>
</dbReference>
<dbReference type="Gene3D" id="2.30.30.380">
    <property type="entry name" value="Zn-finger domain of Sec23/24"/>
    <property type="match status" value="1"/>
</dbReference>
<evidence type="ECO:0000256" key="1">
    <source>
        <dbReference type="ARBA" id="ARBA00008987"/>
    </source>
</evidence>
<protein>
    <recommendedName>
        <fullName evidence="7">Thioredoxin</fullName>
    </recommendedName>
</protein>
<dbReference type="AlphaFoldDB" id="A0A2G8TJ42"/>
<comment type="caution">
    <text evidence="9">The sequence shown here is derived from an EMBL/GenBank/DDBJ whole genome shotgun (WGS) entry which is preliminary data.</text>
</comment>
<keyword evidence="3" id="KW-0479">Metal-binding</keyword>
<dbReference type="Pfam" id="PF21352">
    <property type="entry name" value="Zn_ribbon_Thio2"/>
    <property type="match status" value="1"/>
</dbReference>
<evidence type="ECO:0000259" key="8">
    <source>
        <dbReference type="PROSITE" id="PS51352"/>
    </source>
</evidence>
<dbReference type="GO" id="GO:0045454">
    <property type="term" value="P:cell redox homeostasis"/>
    <property type="evidence" value="ECO:0007669"/>
    <property type="project" value="TreeGrafter"/>
</dbReference>
<keyword evidence="10" id="KW-1185">Reference proteome</keyword>
<dbReference type="FunFam" id="3.40.30.10:FF:000001">
    <property type="entry name" value="Thioredoxin"/>
    <property type="match status" value="1"/>
</dbReference>
<feature type="domain" description="Thioredoxin" evidence="8">
    <location>
        <begin position="9"/>
        <end position="145"/>
    </location>
</feature>
<dbReference type="OrthoDB" id="9790390at2"/>
<dbReference type="InterPro" id="IPR013766">
    <property type="entry name" value="Thioredoxin_domain"/>
</dbReference>
<dbReference type="InterPro" id="IPR036249">
    <property type="entry name" value="Thioredoxin-like_sf"/>
</dbReference>
<sequence>MSDPVHVVCPHCDAVNRLSAERLADQPVCGKCAKGLFVARPLDVDSARFSKHIGRNDIPVLVDFWAPWCGPCKMMAPAYNQAAQKLEPKMRLLKVDTEQAQELGARYNIRSIPTMALFLNGKEIARKAGAMDAGSIVAWAQAHGAK</sequence>
<comment type="similarity">
    <text evidence="1">Belongs to the thioredoxin family.</text>
</comment>
<keyword evidence="6" id="KW-0676">Redox-active center</keyword>
<dbReference type="NCBIfam" id="NF008229">
    <property type="entry name" value="PRK10996.1"/>
    <property type="match status" value="1"/>
</dbReference>
<keyword evidence="4" id="KW-0249">Electron transport</keyword>
<dbReference type="GO" id="GO:0015035">
    <property type="term" value="F:protein-disulfide reductase activity"/>
    <property type="evidence" value="ECO:0007669"/>
    <property type="project" value="UniProtKB-UniRule"/>
</dbReference>
<evidence type="ECO:0000256" key="3">
    <source>
        <dbReference type="ARBA" id="ARBA00022723"/>
    </source>
</evidence>
<dbReference type="InterPro" id="IPR005746">
    <property type="entry name" value="Thioredoxin"/>
</dbReference>
<gene>
    <name evidence="9" type="ORF">CR105_07950</name>
</gene>
<evidence type="ECO:0000256" key="2">
    <source>
        <dbReference type="ARBA" id="ARBA00022448"/>
    </source>
</evidence>
<evidence type="ECO:0000313" key="10">
    <source>
        <dbReference type="Proteomes" id="UP000230390"/>
    </source>
</evidence>
<dbReference type="Pfam" id="PF00085">
    <property type="entry name" value="Thioredoxin"/>
    <property type="match status" value="1"/>
</dbReference>
<dbReference type="CDD" id="cd02947">
    <property type="entry name" value="TRX_family"/>
    <property type="match status" value="1"/>
</dbReference>
<dbReference type="PROSITE" id="PS51352">
    <property type="entry name" value="THIOREDOXIN_2"/>
    <property type="match status" value="1"/>
</dbReference>